<proteinExistence type="inferred from homology"/>
<evidence type="ECO:0000256" key="2">
    <source>
        <dbReference type="ARBA" id="ARBA00022676"/>
    </source>
</evidence>
<dbReference type="RefSeq" id="WP_289215097.1">
    <property type="nucleotide sequence ID" value="NZ_JAPVRC010000002.1"/>
</dbReference>
<dbReference type="InterPro" id="IPR001173">
    <property type="entry name" value="Glyco_trans_2-like"/>
</dbReference>
<dbReference type="CDD" id="cd00761">
    <property type="entry name" value="Glyco_tranf_GTA_type"/>
    <property type="match status" value="1"/>
</dbReference>
<feature type="domain" description="Glycosyltransferase 2-like" evidence="4">
    <location>
        <begin position="5"/>
        <end position="173"/>
    </location>
</feature>
<reference evidence="6" key="1">
    <citation type="journal article" date="2019" name="Int. J. Syst. Evol. Microbiol.">
        <title>The Global Catalogue of Microorganisms (GCM) 10K type strain sequencing project: providing services to taxonomists for standard genome sequencing and annotation.</title>
        <authorList>
            <consortium name="The Broad Institute Genomics Platform"/>
            <consortium name="The Broad Institute Genome Sequencing Center for Infectious Disease"/>
            <person name="Wu L."/>
            <person name="Ma J."/>
        </authorList>
    </citation>
    <scope>NUCLEOTIDE SEQUENCE [LARGE SCALE GENOMIC DNA]</scope>
    <source>
        <strain evidence="6">CCUG 73951</strain>
    </source>
</reference>
<gene>
    <name evidence="5" type="ORF">ACFQMN_17855</name>
</gene>
<comment type="similarity">
    <text evidence="1">Belongs to the glycosyltransferase 2 family.</text>
</comment>
<evidence type="ECO:0000256" key="3">
    <source>
        <dbReference type="ARBA" id="ARBA00022679"/>
    </source>
</evidence>
<evidence type="ECO:0000259" key="4">
    <source>
        <dbReference type="Pfam" id="PF00535"/>
    </source>
</evidence>
<evidence type="ECO:0000313" key="5">
    <source>
        <dbReference type="EMBL" id="MFC7322732.1"/>
    </source>
</evidence>
<dbReference type="InterPro" id="IPR029044">
    <property type="entry name" value="Nucleotide-diphossugar_trans"/>
</dbReference>
<evidence type="ECO:0000313" key="6">
    <source>
        <dbReference type="Proteomes" id="UP001596494"/>
    </source>
</evidence>
<dbReference type="Pfam" id="PF00535">
    <property type="entry name" value="Glycos_transf_2"/>
    <property type="match status" value="1"/>
</dbReference>
<organism evidence="5 6">
    <name type="scientific">Halobacillus campisalis</name>
    <dbReference type="NCBI Taxonomy" id="435909"/>
    <lineage>
        <taxon>Bacteria</taxon>
        <taxon>Bacillati</taxon>
        <taxon>Bacillota</taxon>
        <taxon>Bacilli</taxon>
        <taxon>Bacillales</taxon>
        <taxon>Bacillaceae</taxon>
        <taxon>Halobacillus</taxon>
    </lineage>
</organism>
<keyword evidence="6" id="KW-1185">Reference proteome</keyword>
<dbReference type="PANTHER" id="PTHR22916">
    <property type="entry name" value="GLYCOSYLTRANSFERASE"/>
    <property type="match status" value="1"/>
</dbReference>
<accession>A0ABW2K9D7</accession>
<protein>
    <submittedName>
        <fullName evidence="5">Glycosyltransferase</fullName>
        <ecNumber evidence="5">2.4.-.-</ecNumber>
    </submittedName>
</protein>
<dbReference type="Proteomes" id="UP001596494">
    <property type="component" value="Unassembled WGS sequence"/>
</dbReference>
<dbReference type="PANTHER" id="PTHR22916:SF51">
    <property type="entry name" value="GLYCOSYLTRANSFERASE EPSH-RELATED"/>
    <property type="match status" value="1"/>
</dbReference>
<dbReference type="EMBL" id="JBHTBY010000017">
    <property type="protein sequence ID" value="MFC7322732.1"/>
    <property type="molecule type" value="Genomic_DNA"/>
</dbReference>
<evidence type="ECO:0000256" key="1">
    <source>
        <dbReference type="ARBA" id="ARBA00006739"/>
    </source>
</evidence>
<keyword evidence="3 5" id="KW-0808">Transferase</keyword>
<sequence length="352" mass="41180">MSKVSIIIPLYNVEKYLRKCLRSVIDQTLSDVEIILINDGSKDKSGEIAEEFKREDSRIKVIHKENGGVCTARNAGIQISTGEYIGFVDPDDWIEPNMFEVMYNKAEDSNSDLVVCNYDCVYEQSTTFNWLNIKDEVINVQKLGLSNYYYEYFLKYAHGDIVWNKLYKRSIINKHLIKFEKHSEVFADDLLFNLYYLCHVNTICTVNRSFYNYFQRSNHSITSTPRPQLSKRYTRLVEYFIDYAKSQGNFSSISNIPPILFYLLFRNSISHKVKTKGDLRFIKEVFNSLSDSKVYKPLLKQLTFGNSPNIYCKQTGQSIKTNVYMRIYSGLCLLHLNQLLTFLIKYEQSRKS</sequence>
<dbReference type="SUPFAM" id="SSF53448">
    <property type="entry name" value="Nucleotide-diphospho-sugar transferases"/>
    <property type="match status" value="1"/>
</dbReference>
<dbReference type="EC" id="2.4.-.-" evidence="5"/>
<dbReference type="GO" id="GO:0016757">
    <property type="term" value="F:glycosyltransferase activity"/>
    <property type="evidence" value="ECO:0007669"/>
    <property type="project" value="UniProtKB-KW"/>
</dbReference>
<keyword evidence="2 5" id="KW-0328">Glycosyltransferase</keyword>
<dbReference type="Gene3D" id="3.90.550.10">
    <property type="entry name" value="Spore Coat Polysaccharide Biosynthesis Protein SpsA, Chain A"/>
    <property type="match status" value="1"/>
</dbReference>
<name>A0ABW2K9D7_9BACI</name>
<comment type="caution">
    <text evidence="5">The sequence shown here is derived from an EMBL/GenBank/DDBJ whole genome shotgun (WGS) entry which is preliminary data.</text>
</comment>